<reference evidence="13 14" key="1">
    <citation type="journal article" date="2018" name="Nat. Ecol. Evol.">
        <title>Shark genomes provide insights into elasmobranch evolution and the origin of vertebrates.</title>
        <authorList>
            <person name="Hara Y"/>
            <person name="Yamaguchi K"/>
            <person name="Onimaru K"/>
            <person name="Kadota M"/>
            <person name="Koyanagi M"/>
            <person name="Keeley SD"/>
            <person name="Tatsumi K"/>
            <person name="Tanaka K"/>
            <person name="Motone F"/>
            <person name="Kageyama Y"/>
            <person name="Nozu R"/>
            <person name="Adachi N"/>
            <person name="Nishimura O"/>
            <person name="Nakagawa R"/>
            <person name="Tanegashima C"/>
            <person name="Kiyatake I"/>
            <person name="Matsumoto R"/>
            <person name="Murakumo K"/>
            <person name="Nishida K"/>
            <person name="Terakita A"/>
            <person name="Kuratani S"/>
            <person name="Sato K"/>
            <person name="Hyodo S Kuraku.S."/>
        </authorList>
    </citation>
    <scope>NUCLEOTIDE SEQUENCE [LARGE SCALE GENOMIC DNA]</scope>
</reference>
<dbReference type="STRING" id="75743.A0A401QBX7"/>
<dbReference type="AlphaFoldDB" id="A0A401QBX7"/>
<dbReference type="Gene3D" id="4.10.280.10">
    <property type="entry name" value="Helix-loop-helix DNA-binding domain"/>
    <property type="match status" value="1"/>
</dbReference>
<dbReference type="EMBL" id="BFAA01032585">
    <property type="protein sequence ID" value="GCB82881.1"/>
    <property type="molecule type" value="Genomic_DNA"/>
</dbReference>
<dbReference type="CDD" id="cd19697">
    <property type="entry name" value="bHLH-PAS_NPAS4_PASD10"/>
    <property type="match status" value="1"/>
</dbReference>
<sequence length="609" mass="66011">MYRSTKGASKARRDQINSEIRNLRELLPICASDKSRLSYLHIMSLACIYTRKSVFFGPEAALEGALPLISSPELADFLKSLPGFLIALNSEGKLIYVSENVSEHLGHSMVDLVAQGDSIYDITDSLDHLVLSSNLMFSSLSEPVSGGNEARVEMVVRLQCKDALWTWVYMVTQVESAEVPMLCYNYIVSESEAWCLRQQLIDEQEDPLLFPYTLPPHWETVQSPSYLSSPDTVFTPMASTPTSGVSAQSFDFSGICGLDFAEAPASAAREEDNQLLNRGGLLPLPPQEKQEPGPRESDRAGKLPELSYSDCMFVTNSPTPPCTPQLLGHTFLFGGPEPFGQTSATGIYYPLEPCASLYERLPPSPDSPGGGGCTVMGLPQVPTPLYIHVPSTPEGLLTPEASPIKLPAGSYFGYLEGMERTQLDALAKRIGCHLVDTREACSDAEHGDPQPADTKDVCEVRSSSLPAEAPILDFQALKQCRSVDFSMLSFGEADAEDEDAIENILKDLGAPTMEGGAPGPSCRHPCGNSDSPTNAESGAGAAYIPDACPATDLSPEEQSFLEELTSYETVFETFASRSPCDGFVNELYQLHSQGHEYFYQGKPSAVSAC</sequence>
<dbReference type="PROSITE" id="PS50888">
    <property type="entry name" value="BHLH"/>
    <property type="match status" value="1"/>
</dbReference>
<evidence type="ECO:0000256" key="5">
    <source>
        <dbReference type="ARBA" id="ARBA00023015"/>
    </source>
</evidence>
<dbReference type="SMART" id="SM00091">
    <property type="entry name" value="PAS"/>
    <property type="match status" value="1"/>
</dbReference>
<evidence type="ECO:0000256" key="2">
    <source>
        <dbReference type="ARBA" id="ARBA00022737"/>
    </source>
</evidence>
<dbReference type="InterPro" id="IPR011598">
    <property type="entry name" value="bHLH_dom"/>
</dbReference>
<keyword evidence="9" id="KW-0539">Nucleus</keyword>
<evidence type="ECO:0000259" key="12">
    <source>
        <dbReference type="PROSITE" id="PS50888"/>
    </source>
</evidence>
<dbReference type="InterPro" id="IPR035965">
    <property type="entry name" value="PAS-like_dom_sf"/>
</dbReference>
<dbReference type="InterPro" id="IPR056192">
    <property type="entry name" value="bHLH_NPAS4"/>
</dbReference>
<dbReference type="CDD" id="cd00130">
    <property type="entry name" value="PAS"/>
    <property type="match status" value="1"/>
</dbReference>
<evidence type="ECO:0000256" key="3">
    <source>
        <dbReference type="ARBA" id="ARBA00022782"/>
    </source>
</evidence>
<feature type="region of interest" description="Disordered" evidence="10">
    <location>
        <begin position="514"/>
        <end position="548"/>
    </location>
</feature>
<accession>A0A401QBX7</accession>
<dbReference type="GO" id="GO:0000981">
    <property type="term" value="F:DNA-binding transcription factor activity, RNA polymerase II-specific"/>
    <property type="evidence" value="ECO:0007669"/>
    <property type="project" value="TreeGrafter"/>
</dbReference>
<evidence type="ECO:0000256" key="8">
    <source>
        <dbReference type="ARBA" id="ARBA00023163"/>
    </source>
</evidence>
<evidence type="ECO:0008006" key="15">
    <source>
        <dbReference type="Google" id="ProtNLM"/>
    </source>
</evidence>
<feature type="region of interest" description="Disordered" evidence="10">
    <location>
        <begin position="277"/>
        <end position="302"/>
    </location>
</feature>
<evidence type="ECO:0000313" key="14">
    <source>
        <dbReference type="Proteomes" id="UP000288216"/>
    </source>
</evidence>
<dbReference type="InterPro" id="IPR000014">
    <property type="entry name" value="PAS"/>
</dbReference>
<dbReference type="OMA" id="TKTYFTQ"/>
<keyword evidence="3" id="KW-0221">Differentiation</keyword>
<organism evidence="13 14">
    <name type="scientific">Scyliorhinus torazame</name>
    <name type="common">Cloudy catshark</name>
    <name type="synonym">Catulus torazame</name>
    <dbReference type="NCBI Taxonomy" id="75743"/>
    <lineage>
        <taxon>Eukaryota</taxon>
        <taxon>Metazoa</taxon>
        <taxon>Chordata</taxon>
        <taxon>Craniata</taxon>
        <taxon>Vertebrata</taxon>
        <taxon>Chondrichthyes</taxon>
        <taxon>Elasmobranchii</taxon>
        <taxon>Galeomorphii</taxon>
        <taxon>Galeoidea</taxon>
        <taxon>Carcharhiniformes</taxon>
        <taxon>Scyliorhinidae</taxon>
        <taxon>Scyliorhinus</taxon>
    </lineage>
</organism>
<evidence type="ECO:0000256" key="9">
    <source>
        <dbReference type="ARBA" id="ARBA00023242"/>
    </source>
</evidence>
<evidence type="ECO:0000256" key="4">
    <source>
        <dbReference type="ARBA" id="ARBA00022902"/>
    </source>
</evidence>
<dbReference type="Gene3D" id="3.30.450.20">
    <property type="entry name" value="PAS domain"/>
    <property type="match status" value="1"/>
</dbReference>
<dbReference type="InterPro" id="IPR036638">
    <property type="entry name" value="HLH_DNA-bd_sf"/>
</dbReference>
<keyword evidence="14" id="KW-1185">Reference proteome</keyword>
<keyword evidence="4" id="KW-0524">Neurogenesis</keyword>
<dbReference type="Proteomes" id="UP000288216">
    <property type="component" value="Unassembled WGS sequence"/>
</dbReference>
<dbReference type="GO" id="GO:0007399">
    <property type="term" value="P:nervous system development"/>
    <property type="evidence" value="ECO:0007669"/>
    <property type="project" value="UniProtKB-KW"/>
</dbReference>
<dbReference type="SUPFAM" id="SSF55785">
    <property type="entry name" value="PYP-like sensor domain (PAS domain)"/>
    <property type="match status" value="1"/>
</dbReference>
<dbReference type="PROSITE" id="PS50112">
    <property type="entry name" value="PAS"/>
    <property type="match status" value="1"/>
</dbReference>
<protein>
    <recommendedName>
        <fullName evidence="15">BHLH domain-containing protein</fullName>
    </recommendedName>
</protein>
<dbReference type="GO" id="GO:0030154">
    <property type="term" value="P:cell differentiation"/>
    <property type="evidence" value="ECO:0007669"/>
    <property type="project" value="UniProtKB-KW"/>
</dbReference>
<keyword evidence="2" id="KW-0677">Repeat</keyword>
<evidence type="ECO:0000313" key="13">
    <source>
        <dbReference type="EMBL" id="GCB82881.1"/>
    </source>
</evidence>
<evidence type="ECO:0000256" key="10">
    <source>
        <dbReference type="SAM" id="MobiDB-lite"/>
    </source>
</evidence>
<name>A0A401QBX7_SCYTO</name>
<dbReference type="GO" id="GO:0000977">
    <property type="term" value="F:RNA polymerase II transcription regulatory region sequence-specific DNA binding"/>
    <property type="evidence" value="ECO:0007669"/>
    <property type="project" value="TreeGrafter"/>
</dbReference>
<keyword evidence="8" id="KW-0804">Transcription</keyword>
<dbReference type="OrthoDB" id="9978016at2759"/>
<comment type="caution">
    <text evidence="13">The sequence shown here is derived from an EMBL/GenBank/DDBJ whole genome shotgun (WGS) entry which is preliminary data.</text>
</comment>
<dbReference type="GO" id="GO:0046983">
    <property type="term" value="F:protein dimerization activity"/>
    <property type="evidence" value="ECO:0007669"/>
    <property type="project" value="InterPro"/>
</dbReference>
<dbReference type="GO" id="GO:0005634">
    <property type="term" value="C:nucleus"/>
    <property type="evidence" value="ECO:0007669"/>
    <property type="project" value="UniProtKB-SubCell"/>
</dbReference>
<dbReference type="Pfam" id="PF23183">
    <property type="entry name" value="bHLH_NPAS4"/>
    <property type="match status" value="1"/>
</dbReference>
<feature type="domain" description="BHLH" evidence="12">
    <location>
        <begin position="1"/>
        <end position="53"/>
    </location>
</feature>
<keyword evidence="5" id="KW-0805">Transcription regulation</keyword>
<dbReference type="PANTHER" id="PTHR23043">
    <property type="entry name" value="HYPOXIA-INDUCIBLE FACTOR 1 ALPHA"/>
    <property type="match status" value="1"/>
</dbReference>
<evidence type="ECO:0000256" key="1">
    <source>
        <dbReference type="ARBA" id="ARBA00004123"/>
    </source>
</evidence>
<proteinExistence type="predicted"/>
<comment type="subcellular location">
    <subcellularLocation>
        <location evidence="1">Nucleus</location>
    </subcellularLocation>
</comment>
<dbReference type="PANTHER" id="PTHR23043:SF24">
    <property type="entry name" value="NEURONAL PAS DOMAIN-CONTAINING PROTEIN 4"/>
    <property type="match status" value="1"/>
</dbReference>
<keyword evidence="6" id="KW-0238">DNA-binding</keyword>
<keyword evidence="7" id="KW-0010">Activator</keyword>
<feature type="domain" description="PAS" evidence="11">
    <location>
        <begin position="70"/>
        <end position="147"/>
    </location>
</feature>
<evidence type="ECO:0000256" key="7">
    <source>
        <dbReference type="ARBA" id="ARBA00023159"/>
    </source>
</evidence>
<evidence type="ECO:0000259" key="11">
    <source>
        <dbReference type="PROSITE" id="PS50112"/>
    </source>
</evidence>
<gene>
    <name evidence="13" type="ORF">scyTo_0023692</name>
</gene>
<feature type="compositionally biased region" description="Basic and acidic residues" evidence="10">
    <location>
        <begin position="288"/>
        <end position="302"/>
    </location>
</feature>
<evidence type="ECO:0000256" key="6">
    <source>
        <dbReference type="ARBA" id="ARBA00023125"/>
    </source>
</evidence>